<dbReference type="RefSeq" id="WP_241715424.1">
    <property type="nucleotide sequence ID" value="NZ_JALBUF010000008.1"/>
</dbReference>
<protein>
    <submittedName>
        <fullName evidence="1">Uncharacterized protein</fullName>
    </submittedName>
</protein>
<dbReference type="EMBL" id="JALBUF010000008">
    <property type="protein sequence ID" value="MCI0184125.1"/>
    <property type="molecule type" value="Genomic_DNA"/>
</dbReference>
<reference evidence="1" key="1">
    <citation type="submission" date="2022-03" db="EMBL/GenBank/DDBJ databases">
        <title>Draft Genome Sequence of Firmicute Strain S0AB, a Heterotrophic Iron/Sulfur-Oxidizing Extreme Acidophile.</title>
        <authorList>
            <person name="Vergara E."/>
            <person name="Pakostova E."/>
            <person name="Johnson D.B."/>
            <person name="Holmes D.S."/>
        </authorList>
    </citation>
    <scope>NUCLEOTIDE SEQUENCE</scope>
    <source>
        <strain evidence="1">S0AB</strain>
    </source>
</reference>
<organism evidence="1 2">
    <name type="scientific">Sulfoacidibacillus ferrooxidans</name>
    <dbReference type="NCBI Taxonomy" id="2005001"/>
    <lineage>
        <taxon>Bacteria</taxon>
        <taxon>Bacillati</taxon>
        <taxon>Bacillota</taxon>
        <taxon>Bacilli</taxon>
        <taxon>Bacillales</taxon>
        <taxon>Alicyclobacillaceae</taxon>
        <taxon>Sulfoacidibacillus</taxon>
    </lineage>
</organism>
<evidence type="ECO:0000313" key="2">
    <source>
        <dbReference type="Proteomes" id="UP001139263"/>
    </source>
</evidence>
<proteinExistence type="predicted"/>
<sequence>MQIIPLALGQSDGAITLWDENAELAIVFPRPIQFISDIAWGLGHLDDQPCLILYLFIGDQAVELYFPEQLPTSPEHQVDTWQTLFNWQPEVIKVRYGESPVDKNHEVMLLFPKEEGETLMEKLTAFILQAKQTLDSDHDEIHGQIVEKLSSLLREVAM</sequence>
<keyword evidence="2" id="KW-1185">Reference proteome</keyword>
<evidence type="ECO:0000313" key="1">
    <source>
        <dbReference type="EMBL" id="MCI0184125.1"/>
    </source>
</evidence>
<dbReference type="Proteomes" id="UP001139263">
    <property type="component" value="Unassembled WGS sequence"/>
</dbReference>
<dbReference type="AlphaFoldDB" id="A0A9X1VAD6"/>
<comment type="caution">
    <text evidence="1">The sequence shown here is derived from an EMBL/GenBank/DDBJ whole genome shotgun (WGS) entry which is preliminary data.</text>
</comment>
<name>A0A9X1VAD6_9BACL</name>
<gene>
    <name evidence="1" type="ORF">MM817_02420</name>
</gene>
<accession>A0A9X1VAD6</accession>